<keyword evidence="4" id="KW-1185">Reference proteome</keyword>
<feature type="region of interest" description="Disordered" evidence="1">
    <location>
        <begin position="1"/>
        <end position="28"/>
    </location>
</feature>
<dbReference type="InterPro" id="IPR015943">
    <property type="entry name" value="WD40/YVTN_repeat-like_dom_sf"/>
</dbReference>
<dbReference type="AlphaFoldDB" id="A0A8J3BBU3"/>
<name>A0A8J3BBU3_9ACTN</name>
<dbReference type="SMART" id="SM00564">
    <property type="entry name" value="PQQ"/>
    <property type="match status" value="4"/>
</dbReference>
<dbReference type="RefSeq" id="WP_189171406.1">
    <property type="nucleotide sequence ID" value="NZ_BMQB01000008.1"/>
</dbReference>
<proteinExistence type="predicted"/>
<dbReference type="InterPro" id="IPR002372">
    <property type="entry name" value="PQQ_rpt_dom"/>
</dbReference>
<dbReference type="SUPFAM" id="SSF50998">
    <property type="entry name" value="Quinoprotein alcohol dehydrogenase-like"/>
    <property type="match status" value="1"/>
</dbReference>
<dbReference type="PANTHER" id="PTHR34512">
    <property type="entry name" value="CELL SURFACE PROTEIN"/>
    <property type="match status" value="1"/>
</dbReference>
<sequence>MAVRSAAARPAAAPGRVRAPGRAARRRGERWRLDLPGGRTLAPPYEGVLYAGTDDGLAAVDAATGALRWSHELPYRGSRAVAAAGDLVFVGGEDTVTALDRRTGAPRWAQPTRYPTGLRGVSGGLLLAVGERPGGGTFLQARDPATGAVAWNLDDTALPGGPGPVGPLPAAVLAARDPAVEYGRRVDLLTLPDAAARWTAARTSLLPDAGRPGAHAGSLIAAGYRLADRSVLWLDADTGALTWQVAVPGLSLLRVADGVVYAGDLDGVTAIDAGHGGRRWAWAQPLRDLAGTPGRAHVAAPDALHTLDSATGAAVGDPLPYGCHAVAADATGVYALDGAGLVAAEPR</sequence>
<accession>A0A8J3BBU3</accession>
<reference evidence="3" key="2">
    <citation type="submission" date="2020-09" db="EMBL/GenBank/DDBJ databases">
        <authorList>
            <person name="Sun Q."/>
            <person name="Ohkuma M."/>
        </authorList>
    </citation>
    <scope>NUCLEOTIDE SEQUENCE</scope>
    <source>
        <strain evidence="3">JCM 3090</strain>
    </source>
</reference>
<reference evidence="3" key="1">
    <citation type="journal article" date="2014" name="Int. J. Syst. Evol. Microbiol.">
        <title>Complete genome sequence of Corynebacterium casei LMG S-19264T (=DSM 44701T), isolated from a smear-ripened cheese.</title>
        <authorList>
            <consortium name="US DOE Joint Genome Institute (JGI-PGF)"/>
            <person name="Walter F."/>
            <person name="Albersmeier A."/>
            <person name="Kalinowski J."/>
            <person name="Ruckert C."/>
        </authorList>
    </citation>
    <scope>NUCLEOTIDE SEQUENCE</scope>
    <source>
        <strain evidence="3">JCM 3090</strain>
    </source>
</reference>
<feature type="domain" description="Pyrrolo-quinoline quinone repeat" evidence="2">
    <location>
        <begin position="27"/>
        <end position="153"/>
    </location>
</feature>
<evidence type="ECO:0000259" key="2">
    <source>
        <dbReference type="Pfam" id="PF13360"/>
    </source>
</evidence>
<feature type="compositionally biased region" description="Low complexity" evidence="1">
    <location>
        <begin position="1"/>
        <end position="22"/>
    </location>
</feature>
<dbReference type="EMBL" id="BMQB01000008">
    <property type="protein sequence ID" value="GGK03512.1"/>
    <property type="molecule type" value="Genomic_DNA"/>
</dbReference>
<dbReference type="Proteomes" id="UP000649739">
    <property type="component" value="Unassembled WGS sequence"/>
</dbReference>
<organism evidence="3 4">
    <name type="scientific">Pilimelia anulata</name>
    <dbReference type="NCBI Taxonomy" id="53371"/>
    <lineage>
        <taxon>Bacteria</taxon>
        <taxon>Bacillati</taxon>
        <taxon>Actinomycetota</taxon>
        <taxon>Actinomycetes</taxon>
        <taxon>Micromonosporales</taxon>
        <taxon>Micromonosporaceae</taxon>
        <taxon>Pilimelia</taxon>
    </lineage>
</organism>
<protein>
    <recommendedName>
        <fullName evidence="2">Pyrrolo-quinoline quinone repeat domain-containing protein</fullName>
    </recommendedName>
</protein>
<evidence type="ECO:0000313" key="4">
    <source>
        <dbReference type="Proteomes" id="UP000649739"/>
    </source>
</evidence>
<dbReference type="Gene3D" id="2.40.10.480">
    <property type="match status" value="1"/>
</dbReference>
<dbReference type="Pfam" id="PF13360">
    <property type="entry name" value="PQQ_2"/>
    <property type="match status" value="1"/>
</dbReference>
<comment type="caution">
    <text evidence="3">The sequence shown here is derived from an EMBL/GenBank/DDBJ whole genome shotgun (WGS) entry which is preliminary data.</text>
</comment>
<dbReference type="InterPro" id="IPR018391">
    <property type="entry name" value="PQQ_b-propeller_rpt"/>
</dbReference>
<evidence type="ECO:0000256" key="1">
    <source>
        <dbReference type="SAM" id="MobiDB-lite"/>
    </source>
</evidence>
<evidence type="ECO:0000313" key="3">
    <source>
        <dbReference type="EMBL" id="GGK03512.1"/>
    </source>
</evidence>
<dbReference type="Gene3D" id="2.130.10.10">
    <property type="entry name" value="YVTN repeat-like/Quinoprotein amine dehydrogenase"/>
    <property type="match status" value="1"/>
</dbReference>
<dbReference type="InterPro" id="IPR011047">
    <property type="entry name" value="Quinoprotein_ADH-like_sf"/>
</dbReference>
<dbReference type="PANTHER" id="PTHR34512:SF30">
    <property type="entry name" value="OUTER MEMBRANE PROTEIN ASSEMBLY FACTOR BAMB"/>
    <property type="match status" value="1"/>
</dbReference>
<gene>
    <name evidence="3" type="ORF">GCM10010123_36790</name>
</gene>